<accession>A0A221NY27</accession>
<name>A0A221NY27_9ACTN</name>
<dbReference type="Gene3D" id="3.40.50.410">
    <property type="entry name" value="von Willebrand factor, type A domain"/>
    <property type="match status" value="1"/>
</dbReference>
<evidence type="ECO:0000256" key="2">
    <source>
        <dbReference type="ARBA" id="ARBA00023136"/>
    </source>
</evidence>
<dbReference type="PROSITE" id="PS51123">
    <property type="entry name" value="OMPA_2"/>
    <property type="match status" value="1"/>
</dbReference>
<keyword evidence="8" id="KW-1185">Reference proteome</keyword>
<evidence type="ECO:0000256" key="3">
    <source>
        <dbReference type="ARBA" id="ARBA00023237"/>
    </source>
</evidence>
<dbReference type="PANTHER" id="PTHR30329">
    <property type="entry name" value="STATOR ELEMENT OF FLAGELLAR MOTOR COMPLEX"/>
    <property type="match status" value="1"/>
</dbReference>
<dbReference type="InterPro" id="IPR050330">
    <property type="entry name" value="Bact_OuterMem_StrucFunc"/>
</dbReference>
<dbReference type="EMBL" id="CP022433">
    <property type="protein sequence ID" value="ASN24881.1"/>
    <property type="molecule type" value="Genomic_DNA"/>
</dbReference>
<keyword evidence="2 4" id="KW-0472">Membrane</keyword>
<evidence type="ECO:0000313" key="7">
    <source>
        <dbReference type="EMBL" id="ASN24881.1"/>
    </source>
</evidence>
<dbReference type="SUPFAM" id="SSF53300">
    <property type="entry name" value="vWA-like"/>
    <property type="match status" value="1"/>
</dbReference>
<feature type="region of interest" description="Disordered" evidence="5">
    <location>
        <begin position="271"/>
        <end position="306"/>
    </location>
</feature>
<dbReference type="Gene3D" id="3.30.1330.60">
    <property type="entry name" value="OmpA-like domain"/>
    <property type="match status" value="1"/>
</dbReference>
<dbReference type="Pfam" id="PF00691">
    <property type="entry name" value="OmpA"/>
    <property type="match status" value="1"/>
</dbReference>
<dbReference type="CDD" id="cd00198">
    <property type="entry name" value="vWFA"/>
    <property type="match status" value="1"/>
</dbReference>
<dbReference type="InterPro" id="IPR036737">
    <property type="entry name" value="OmpA-like_sf"/>
</dbReference>
<protein>
    <recommendedName>
        <fullName evidence="6">OmpA-like domain-containing protein</fullName>
    </recommendedName>
</protein>
<sequence>MSAGQQTRAPHRRTPRAPATVRAVGVLAAVSTLVGLLTGCEADEPRAGCAWMETQAPAVEAGSTVILVDGSASVRGTKRPDYGQAVKAVLQERVEAGDTFSLGTFGGASGDINWAYRKRSANWKASAKNPANQGGHRDAAVGCLADDVTAAQRAVPADGGTDILAALAAGIGLFDKVKGPRRLLVLSDGLSTTGCADLRAAQFGSEQEIKAIASVCAAKGAYSELPDLHGIGVTFVALGHSAGGQPSANRAQRTWLGRLWTTLCVRGGGAAASCTSSDTPVDTASSATLGQTRAGAPPSASTASVPADPLVSYGNGHSRTYPLPGAALFDTLSARVRPSAVPALTDIADRARTTPGLDRVEVEGYVDPRGGSDNNQSLSQSRADAVGEVLVEHGVPQSRVKAYGRGVSPGCPQDVATDSMSRGQRLQCDRRVDIRIIRK</sequence>
<organism evidence="7 8">
    <name type="scientific">Streptomyces pluripotens</name>
    <dbReference type="NCBI Taxonomy" id="1355015"/>
    <lineage>
        <taxon>Bacteria</taxon>
        <taxon>Bacillati</taxon>
        <taxon>Actinomycetota</taxon>
        <taxon>Actinomycetes</taxon>
        <taxon>Kitasatosporales</taxon>
        <taxon>Streptomycetaceae</taxon>
        <taxon>Streptomyces</taxon>
    </lineage>
</organism>
<evidence type="ECO:0000256" key="1">
    <source>
        <dbReference type="ARBA" id="ARBA00004442"/>
    </source>
</evidence>
<keyword evidence="3" id="KW-0998">Cell outer membrane</keyword>
<feature type="domain" description="OmpA-like" evidence="6">
    <location>
        <begin position="316"/>
        <end position="439"/>
    </location>
</feature>
<dbReference type="InterPro" id="IPR006665">
    <property type="entry name" value="OmpA-like"/>
</dbReference>
<dbReference type="InterPro" id="IPR036465">
    <property type="entry name" value="vWFA_dom_sf"/>
</dbReference>
<dbReference type="PRINTS" id="PR01021">
    <property type="entry name" value="OMPADOMAIN"/>
</dbReference>
<proteinExistence type="predicted"/>
<dbReference type="STRING" id="1355015.LK06_012310"/>
<evidence type="ECO:0000313" key="8">
    <source>
        <dbReference type="Proteomes" id="UP000031501"/>
    </source>
</evidence>
<dbReference type="OrthoDB" id="3690556at2"/>
<reference evidence="7 8" key="1">
    <citation type="submission" date="2017-07" db="EMBL/GenBank/DDBJ databases">
        <title>Genome sequence of Streptomyces pluripotens MUSC 137T.</title>
        <authorList>
            <person name="Ser H.-L."/>
            <person name="Lee L.-H."/>
        </authorList>
    </citation>
    <scope>NUCLEOTIDE SEQUENCE [LARGE SCALE GENOMIC DNA]</scope>
    <source>
        <strain evidence="7 8">MUSC 137</strain>
    </source>
</reference>
<dbReference type="Proteomes" id="UP000031501">
    <property type="component" value="Chromosome"/>
</dbReference>
<dbReference type="InterPro" id="IPR006664">
    <property type="entry name" value="OMP_bac"/>
</dbReference>
<gene>
    <name evidence="7" type="ORF">LK07_13440</name>
</gene>
<evidence type="ECO:0000256" key="4">
    <source>
        <dbReference type="PROSITE-ProRule" id="PRU00473"/>
    </source>
</evidence>
<feature type="compositionally biased region" description="Polar residues" evidence="5">
    <location>
        <begin position="273"/>
        <end position="291"/>
    </location>
</feature>
<feature type="compositionally biased region" description="Low complexity" evidence="5">
    <location>
        <begin position="294"/>
        <end position="306"/>
    </location>
</feature>
<evidence type="ECO:0000256" key="5">
    <source>
        <dbReference type="SAM" id="MobiDB-lite"/>
    </source>
</evidence>
<evidence type="ECO:0000259" key="6">
    <source>
        <dbReference type="PROSITE" id="PS51123"/>
    </source>
</evidence>
<dbReference type="SUPFAM" id="SSF103088">
    <property type="entry name" value="OmpA-like"/>
    <property type="match status" value="1"/>
</dbReference>
<dbReference type="GO" id="GO:0009279">
    <property type="term" value="C:cell outer membrane"/>
    <property type="evidence" value="ECO:0007669"/>
    <property type="project" value="UniProtKB-SubCell"/>
</dbReference>
<dbReference type="CDD" id="cd07185">
    <property type="entry name" value="OmpA_C-like"/>
    <property type="match status" value="1"/>
</dbReference>
<dbReference type="PANTHER" id="PTHR30329:SF21">
    <property type="entry name" value="LIPOPROTEIN YIAD-RELATED"/>
    <property type="match status" value="1"/>
</dbReference>
<comment type="subcellular location">
    <subcellularLocation>
        <location evidence="1">Cell outer membrane</location>
    </subcellularLocation>
</comment>
<dbReference type="RefSeq" id="WP_052318874.1">
    <property type="nucleotide sequence ID" value="NZ_CP021080.1"/>
</dbReference>
<dbReference type="AlphaFoldDB" id="A0A221NY27"/>